<name>A0ABP8GEL3_9SPHI</name>
<dbReference type="Pfam" id="PF07971">
    <property type="entry name" value="Glyco_hydro_92"/>
    <property type="match status" value="1"/>
</dbReference>
<dbReference type="InterPro" id="IPR005887">
    <property type="entry name" value="GH92_a_mannosidase_put"/>
</dbReference>
<dbReference type="SUPFAM" id="SSF49899">
    <property type="entry name" value="Concanavalin A-like lectins/glucanases"/>
    <property type="match status" value="1"/>
</dbReference>
<dbReference type="Proteomes" id="UP001500582">
    <property type="component" value="Unassembled WGS sequence"/>
</dbReference>
<dbReference type="EMBL" id="BAABFT010000005">
    <property type="protein sequence ID" value="GAA4322536.1"/>
    <property type="molecule type" value="Genomic_DNA"/>
</dbReference>
<dbReference type="Gene3D" id="3.30.2080.10">
    <property type="entry name" value="GH92 mannosidase domain"/>
    <property type="match status" value="1"/>
</dbReference>
<evidence type="ECO:0000259" key="7">
    <source>
        <dbReference type="SMART" id="SM00560"/>
    </source>
</evidence>
<dbReference type="Pfam" id="PF13385">
    <property type="entry name" value="Laminin_G_3"/>
    <property type="match status" value="1"/>
</dbReference>
<dbReference type="InterPro" id="IPR041371">
    <property type="entry name" value="GH92_N"/>
</dbReference>
<dbReference type="PANTHER" id="PTHR12143">
    <property type="entry name" value="PEPTIDE N-GLYCANASE PNGASE -RELATED"/>
    <property type="match status" value="1"/>
</dbReference>
<organism evidence="8 9">
    <name type="scientific">Mucilaginibacter gynuensis</name>
    <dbReference type="NCBI Taxonomy" id="1302236"/>
    <lineage>
        <taxon>Bacteria</taxon>
        <taxon>Pseudomonadati</taxon>
        <taxon>Bacteroidota</taxon>
        <taxon>Sphingobacteriia</taxon>
        <taxon>Sphingobacteriales</taxon>
        <taxon>Sphingobacteriaceae</taxon>
        <taxon>Mucilaginibacter</taxon>
    </lineage>
</organism>
<feature type="domain" description="LamG-like jellyroll fold" evidence="7">
    <location>
        <begin position="946"/>
        <end position="1076"/>
    </location>
</feature>
<protein>
    <recommendedName>
        <fullName evidence="7">LamG-like jellyroll fold domain-containing protein</fullName>
    </recommendedName>
</protein>
<keyword evidence="9" id="KW-1185">Reference proteome</keyword>
<sequence length="1093" mass="121194">MKQHCSTLLKIKLFLLPVLLFVMLQANAQPAGENHLQYVNPFIGSAKSDVPTRWGSAGGTYPGAVAPSGVIQLSPETRLTGARGYNYADSVIYFFSFFGHMSGFPEGSAGKLHIMPVGAASKLTSGNYNRRFTHADETASPGYYKATFNDDNTIAEATVTARTGMFRFTFSKGNQPQIFIADAGELIFPSKTELHAVNRNTVLLFSEAYTAKQKLPNGWLFTFAKATAANKVLTIKLSTSTIDHASAKHNIESEIGKQGFDAVRTRTVAEWAKKLSVVDVEDNNEQNKTVFYTALYHSLLIPWVIDDADGRYKGGDGKICKRSGANQYGAFSPWDTFRSLHPLLTLLYPDKQQDVILSMLDIYKQTGYLPIESMTGNHSIPVLVDSYLKGITGFDKVLAYKAMKKSIVDGPFLQKDMVSYHNNGYIPFMFAESVTRTVEYAYDDWALSQFAKNVMHDDATYKLTQKRGYNYRNLFNTDDRLFLPRNQDAVKLQPGMSGYKEGDKWVYGYFVPHNVQDLINYTGGAESFAERLDSVLTNEVLFFDNETVFHVPYLFNQAGMPWLTQKWCSKIMLERFGNSPGGLPGNDDLGSTSSWYVFSAMGIYPSSPGRPCYSIGTPLFKSVTAHLPNKNKLTVTSDQKGPYVQSVRVNNADWQQLIIPHDILSKGGTIAFNTADKPTGWPRSKLTTELSVTKVPAVFTVRSFAPSLAKVLPNELFYVRFSLTNEGSKGLKKVIVLKDGQPYAYKNCLVEQGVTVKDSIGIKLYATGKHALAIDGLKPVSVEVLNSDLKPDQAFDITSLTVKPMVKLNEEQLVQYTIQNIDGKPNTYYLPILRNDTLLMTDTVSINPGEKKELKHILSTTHAGFQQMSVSGKRIVYKVYNHTMDALLLQLSPVRYTANGLLADSSGFNNNGHIVSAKPVKSGKLLFDESTHIEVPNAAALDEMDESLSMMGWVFPTGSERGLVDIITKGDSHVLQVTDQKTLTFFAGGWGRGDCTVKLPANWKSNWHHIAGVCNGKKLELYIDGILAGTTIADENANLSNTSKWFLGQNEEFPGERIFHGRLDKVKVYKSSLSAAEVKAIFTIEQKIVKNSN</sequence>
<dbReference type="SMART" id="SM00560">
    <property type="entry name" value="LamGL"/>
    <property type="match status" value="1"/>
</dbReference>
<evidence type="ECO:0000256" key="4">
    <source>
        <dbReference type="ARBA" id="ARBA00022837"/>
    </source>
</evidence>
<keyword evidence="5" id="KW-1015">Disulfide bond</keyword>
<dbReference type="Pfam" id="PF17678">
    <property type="entry name" value="Glyco_hydro_92N"/>
    <property type="match status" value="1"/>
</dbReference>
<dbReference type="InterPro" id="IPR013320">
    <property type="entry name" value="ConA-like_dom_sf"/>
</dbReference>
<evidence type="ECO:0000256" key="3">
    <source>
        <dbReference type="ARBA" id="ARBA00022729"/>
    </source>
</evidence>
<gene>
    <name evidence="8" type="ORF">GCM10023149_22920</name>
</gene>
<dbReference type="InterPro" id="IPR008928">
    <property type="entry name" value="6-hairpin_glycosidase_sf"/>
</dbReference>
<dbReference type="Gene3D" id="1.20.1050.60">
    <property type="entry name" value="alpha-1,2-mannosidase"/>
    <property type="match status" value="1"/>
</dbReference>
<dbReference type="Gene3D" id="1.20.1610.10">
    <property type="entry name" value="alpha-1,2-mannosidases domains"/>
    <property type="match status" value="1"/>
</dbReference>
<feature type="chain" id="PRO_5046535307" description="LamG-like jellyroll fold domain-containing protein" evidence="6">
    <location>
        <begin position="29"/>
        <end position="1093"/>
    </location>
</feature>
<dbReference type="Gene3D" id="2.60.120.200">
    <property type="match status" value="1"/>
</dbReference>
<evidence type="ECO:0000256" key="2">
    <source>
        <dbReference type="ARBA" id="ARBA00011245"/>
    </source>
</evidence>
<evidence type="ECO:0000256" key="5">
    <source>
        <dbReference type="ARBA" id="ARBA00023157"/>
    </source>
</evidence>
<comment type="cofactor">
    <cofactor evidence="1">
        <name>Ca(2+)</name>
        <dbReference type="ChEBI" id="CHEBI:29108"/>
    </cofactor>
</comment>
<comment type="caution">
    <text evidence="8">The sequence shown here is derived from an EMBL/GenBank/DDBJ whole genome shotgun (WGS) entry which is preliminary data.</text>
</comment>
<reference evidence="9" key="1">
    <citation type="journal article" date="2019" name="Int. J. Syst. Evol. Microbiol.">
        <title>The Global Catalogue of Microorganisms (GCM) 10K type strain sequencing project: providing services to taxonomists for standard genome sequencing and annotation.</title>
        <authorList>
            <consortium name="The Broad Institute Genomics Platform"/>
            <consortium name="The Broad Institute Genome Sequencing Center for Infectious Disease"/>
            <person name="Wu L."/>
            <person name="Ma J."/>
        </authorList>
    </citation>
    <scope>NUCLEOTIDE SEQUENCE [LARGE SCALE GENOMIC DNA]</scope>
    <source>
        <strain evidence="9">JCM 17705</strain>
    </source>
</reference>
<accession>A0ABP8GEL3</accession>
<dbReference type="InterPro" id="IPR014718">
    <property type="entry name" value="GH-type_carb-bd"/>
</dbReference>
<evidence type="ECO:0000313" key="8">
    <source>
        <dbReference type="EMBL" id="GAA4322536.1"/>
    </source>
</evidence>
<dbReference type="SUPFAM" id="SSF48208">
    <property type="entry name" value="Six-hairpin glycosidases"/>
    <property type="match status" value="1"/>
</dbReference>
<evidence type="ECO:0000313" key="9">
    <source>
        <dbReference type="Proteomes" id="UP001500582"/>
    </source>
</evidence>
<proteinExistence type="predicted"/>
<keyword evidence="4" id="KW-0106">Calcium</keyword>
<dbReference type="Gene3D" id="2.70.98.10">
    <property type="match status" value="1"/>
</dbReference>
<dbReference type="InterPro" id="IPR006558">
    <property type="entry name" value="LamG-like"/>
</dbReference>
<feature type="signal peptide" evidence="6">
    <location>
        <begin position="1"/>
        <end position="28"/>
    </location>
</feature>
<dbReference type="InterPro" id="IPR012939">
    <property type="entry name" value="Glyco_hydro_92"/>
</dbReference>
<dbReference type="NCBIfam" id="TIGR01180">
    <property type="entry name" value="aman2_put"/>
    <property type="match status" value="1"/>
</dbReference>
<dbReference type="RefSeq" id="WP_345211209.1">
    <property type="nucleotide sequence ID" value="NZ_BAABFT010000005.1"/>
</dbReference>
<dbReference type="PANTHER" id="PTHR12143:SF43">
    <property type="entry name" value="PUTATIVE-RELATED"/>
    <property type="match status" value="1"/>
</dbReference>
<keyword evidence="3 6" id="KW-0732">Signal</keyword>
<dbReference type="InterPro" id="IPR050883">
    <property type="entry name" value="PNGase"/>
</dbReference>
<evidence type="ECO:0000256" key="6">
    <source>
        <dbReference type="SAM" id="SignalP"/>
    </source>
</evidence>
<evidence type="ECO:0000256" key="1">
    <source>
        <dbReference type="ARBA" id="ARBA00001913"/>
    </source>
</evidence>
<comment type="subunit">
    <text evidence="2">Monomer.</text>
</comment>